<protein>
    <recommendedName>
        <fullName evidence="4">Lipoprotein</fullName>
    </recommendedName>
</protein>
<dbReference type="AlphaFoldDB" id="A0A2I7N7A8"/>
<reference evidence="3" key="1">
    <citation type="submission" date="2017-11" db="EMBL/GenBank/DDBJ databases">
        <authorList>
            <person name="Chan K.G."/>
            <person name="Lee L.S."/>
        </authorList>
    </citation>
    <scope>NUCLEOTIDE SEQUENCE [LARGE SCALE GENOMIC DNA]</scope>
    <source>
        <strain evidence="3">DSM 100970</strain>
    </source>
</reference>
<evidence type="ECO:0000313" key="2">
    <source>
        <dbReference type="EMBL" id="AUR52357.1"/>
    </source>
</evidence>
<feature type="chain" id="PRO_5014351789" description="Lipoprotein" evidence="1">
    <location>
        <begin position="17"/>
        <end position="157"/>
    </location>
</feature>
<dbReference type="KEGG" id="nba:CUN60_08630"/>
<feature type="signal peptide" evidence="1">
    <location>
        <begin position="1"/>
        <end position="16"/>
    </location>
</feature>
<dbReference type="RefSeq" id="WP_102951650.1">
    <property type="nucleotide sequence ID" value="NZ_CP024847.1"/>
</dbReference>
<name>A0A2I7N7A8_9NEIS</name>
<gene>
    <name evidence="2" type="ORF">CUN60_08630</name>
</gene>
<organism evidence="2 3">
    <name type="scientific">Aquella oligotrophica</name>
    <dbReference type="NCBI Taxonomy" id="2067065"/>
    <lineage>
        <taxon>Bacteria</taxon>
        <taxon>Pseudomonadati</taxon>
        <taxon>Pseudomonadota</taxon>
        <taxon>Betaproteobacteria</taxon>
        <taxon>Neisseriales</taxon>
        <taxon>Neisseriaceae</taxon>
        <taxon>Aquella</taxon>
    </lineage>
</organism>
<proteinExistence type="predicted"/>
<keyword evidence="3" id="KW-1185">Reference proteome</keyword>
<accession>A0A2I7N7A8</accession>
<dbReference type="PROSITE" id="PS51257">
    <property type="entry name" value="PROKAR_LIPOPROTEIN"/>
    <property type="match status" value="1"/>
</dbReference>
<evidence type="ECO:0008006" key="4">
    <source>
        <dbReference type="Google" id="ProtNLM"/>
    </source>
</evidence>
<evidence type="ECO:0000313" key="3">
    <source>
        <dbReference type="Proteomes" id="UP000236655"/>
    </source>
</evidence>
<dbReference type="Proteomes" id="UP000236655">
    <property type="component" value="Chromosome"/>
</dbReference>
<evidence type="ECO:0000256" key="1">
    <source>
        <dbReference type="SAM" id="SignalP"/>
    </source>
</evidence>
<dbReference type="EMBL" id="CP024847">
    <property type="protein sequence ID" value="AUR52357.1"/>
    <property type="molecule type" value="Genomic_DNA"/>
</dbReference>
<sequence length="157" mass="17748">MKAVTISLCISLFLLACSTTQIVSHQQSFNAGYYTASANCKNINNEISQLEFDSVKIESVLALSFGRFDAANQNKLKQNNELYSDYNSYFGDCLLGEKDHPFCDRAYNNYVSGYQKQKNYIDSNSYDLNAFESGFNSYKCELNPNIILRTMAGANQR</sequence>
<keyword evidence="1" id="KW-0732">Signal</keyword>